<gene>
    <name evidence="1" type="ORF">TM448A02238_0008</name>
</gene>
<sequence>MLVKLWENSYCEKVQCEKRDNCLIGPVTKHCPPNVKDGEPINMHCKECEWDFLIFANEIDNPSKTLYRVASSPEYCTTDGTCNQCREILADPNLRYKWEVILQCPRCGKLYGSQKAITNKYSLPRRHVLCGPCDFGL</sequence>
<dbReference type="EMBL" id="MT144280">
    <property type="protein sequence ID" value="QJA51653.1"/>
    <property type="molecule type" value="Genomic_DNA"/>
</dbReference>
<name>A0A6H1ZUP7_9ZZZZ</name>
<reference evidence="1" key="1">
    <citation type="submission" date="2020-03" db="EMBL/GenBank/DDBJ databases">
        <title>The deep terrestrial virosphere.</title>
        <authorList>
            <person name="Holmfeldt K."/>
            <person name="Nilsson E."/>
            <person name="Simone D."/>
            <person name="Lopez-Fernandez M."/>
            <person name="Wu X."/>
            <person name="de Brujin I."/>
            <person name="Lundin D."/>
            <person name="Andersson A."/>
            <person name="Bertilsson S."/>
            <person name="Dopson M."/>
        </authorList>
    </citation>
    <scope>NUCLEOTIDE SEQUENCE</scope>
    <source>
        <strain evidence="1">TM448A02238</strain>
    </source>
</reference>
<organism evidence="1">
    <name type="scientific">viral metagenome</name>
    <dbReference type="NCBI Taxonomy" id="1070528"/>
    <lineage>
        <taxon>unclassified sequences</taxon>
        <taxon>metagenomes</taxon>
        <taxon>organismal metagenomes</taxon>
    </lineage>
</organism>
<accession>A0A6H1ZUP7</accession>
<protein>
    <submittedName>
        <fullName evidence="1">Uncharacterized protein</fullName>
    </submittedName>
</protein>
<proteinExistence type="predicted"/>
<dbReference type="AlphaFoldDB" id="A0A6H1ZUP7"/>
<evidence type="ECO:0000313" key="1">
    <source>
        <dbReference type="EMBL" id="QJA51653.1"/>
    </source>
</evidence>